<keyword evidence="2" id="KW-1185">Reference proteome</keyword>
<name>A0ACB0ZK67_MELEN</name>
<reference evidence="1" key="1">
    <citation type="submission" date="2023-11" db="EMBL/GenBank/DDBJ databases">
        <authorList>
            <person name="Poullet M."/>
        </authorList>
    </citation>
    <scope>NUCLEOTIDE SEQUENCE</scope>
    <source>
        <strain evidence="1">E1834</strain>
    </source>
</reference>
<accession>A0ACB0ZK67</accession>
<sequence length="66" mass="7697">MGCCRRIKDALNGLIENLENEKYLKDSTFFNSNLFDQINEGTYKNHWIQPGEETAGIIILFFQLKI</sequence>
<organism evidence="1 2">
    <name type="scientific">Meloidogyne enterolobii</name>
    <name type="common">Root-knot nematode worm</name>
    <name type="synonym">Meloidogyne mayaguensis</name>
    <dbReference type="NCBI Taxonomy" id="390850"/>
    <lineage>
        <taxon>Eukaryota</taxon>
        <taxon>Metazoa</taxon>
        <taxon>Ecdysozoa</taxon>
        <taxon>Nematoda</taxon>
        <taxon>Chromadorea</taxon>
        <taxon>Rhabditida</taxon>
        <taxon>Tylenchina</taxon>
        <taxon>Tylenchomorpha</taxon>
        <taxon>Tylenchoidea</taxon>
        <taxon>Meloidogynidae</taxon>
        <taxon>Meloidogyninae</taxon>
        <taxon>Meloidogyne</taxon>
    </lineage>
</organism>
<gene>
    <name evidence="1" type="ORF">MENTE1834_LOCUS26501</name>
</gene>
<evidence type="ECO:0000313" key="2">
    <source>
        <dbReference type="Proteomes" id="UP001497535"/>
    </source>
</evidence>
<proteinExistence type="predicted"/>
<dbReference type="Proteomes" id="UP001497535">
    <property type="component" value="Unassembled WGS sequence"/>
</dbReference>
<comment type="caution">
    <text evidence="1">The sequence shown here is derived from an EMBL/GenBank/DDBJ whole genome shotgun (WGS) entry which is preliminary data.</text>
</comment>
<dbReference type="EMBL" id="CAVMJV010000038">
    <property type="protein sequence ID" value="CAK5079391.1"/>
    <property type="molecule type" value="Genomic_DNA"/>
</dbReference>
<evidence type="ECO:0000313" key="1">
    <source>
        <dbReference type="EMBL" id="CAK5079391.1"/>
    </source>
</evidence>
<protein>
    <submittedName>
        <fullName evidence="1">Uncharacterized protein</fullName>
    </submittedName>
</protein>